<dbReference type="PANTHER" id="PTHR47098:SF2">
    <property type="entry name" value="PROTEIN MAK32"/>
    <property type="match status" value="1"/>
</dbReference>
<accession>A0A060T3R4</accession>
<sequence>MFDLFGEQNKKGGMANAGTDRRRAGVGRYREAARGLKDKICKKLRGRPKMGQDRRAPMGEDGDAPIVVSMGMFIIDEIHFGDGRESVNDIIGGAGTYTVLGARVFLKGRDSRRAAFIVDVGSDFPQPVMDQLNQYNFGTVFRTDKSRLTTRGWNMYGDNENRKFDYLTPKLRIEAEDITSDAFLSRSLSVHAICSPTRLIDIANGVDKTIIWEPVPTECNAENWDPCKQALKRVEVFSPNAAEAAAFFGRPEPSSKEAIVSLATEFLSHMNQPHAVVAIRCGAMGSYIQSAAYSHWFPAYHTDSSKVKDPTGGGNCYLGGFAAGYILSGRRLDVAGIYASVAASTAIEQIGLPELTMDGSRELFNGIETDDRIKQYCQANGLDVPEGILH</sequence>
<dbReference type="Pfam" id="PF00294">
    <property type="entry name" value="PfkB"/>
    <property type="match status" value="1"/>
</dbReference>
<feature type="domain" description="Carbohydrate kinase PfkB" evidence="1">
    <location>
        <begin position="225"/>
        <end position="351"/>
    </location>
</feature>
<organism evidence="2">
    <name type="scientific">Blastobotrys adeninivorans</name>
    <name type="common">Yeast</name>
    <name type="synonym">Arxula adeninivorans</name>
    <dbReference type="NCBI Taxonomy" id="409370"/>
    <lineage>
        <taxon>Eukaryota</taxon>
        <taxon>Fungi</taxon>
        <taxon>Dikarya</taxon>
        <taxon>Ascomycota</taxon>
        <taxon>Saccharomycotina</taxon>
        <taxon>Dipodascomycetes</taxon>
        <taxon>Dipodascales</taxon>
        <taxon>Trichomonascaceae</taxon>
        <taxon>Blastobotrys</taxon>
    </lineage>
</organism>
<name>A0A060T3R4_BLAAD</name>
<dbReference type="Gene3D" id="3.40.1190.20">
    <property type="match status" value="1"/>
</dbReference>
<dbReference type="InterPro" id="IPR029056">
    <property type="entry name" value="Ribokinase-like"/>
</dbReference>
<dbReference type="PANTHER" id="PTHR47098">
    <property type="entry name" value="PROTEIN MAK32"/>
    <property type="match status" value="1"/>
</dbReference>
<dbReference type="PhylomeDB" id="A0A060T3R4"/>
<reference evidence="2" key="1">
    <citation type="submission" date="2014-02" db="EMBL/GenBank/DDBJ databases">
        <authorList>
            <person name="Genoscope - CEA"/>
        </authorList>
    </citation>
    <scope>NUCLEOTIDE SEQUENCE</scope>
    <source>
        <strain evidence="2">LS3</strain>
    </source>
</reference>
<reference evidence="2" key="2">
    <citation type="submission" date="2014-06" db="EMBL/GenBank/DDBJ databases">
        <title>The complete genome of Blastobotrys (Arxula) adeninivorans LS3 - a yeast of biotechnological interest.</title>
        <authorList>
            <person name="Kunze G."/>
            <person name="Gaillardin C."/>
            <person name="Czernicka M."/>
            <person name="Durrens P."/>
            <person name="Martin T."/>
            <person name="Boer E."/>
            <person name="Gabaldon T."/>
            <person name="Cruz J."/>
            <person name="Talla E."/>
            <person name="Marck C."/>
            <person name="Goffeau A."/>
            <person name="Barbe V."/>
            <person name="Baret P."/>
            <person name="Baronian K."/>
            <person name="Beier S."/>
            <person name="Bleykasten C."/>
            <person name="Bode R."/>
            <person name="Casaregola S."/>
            <person name="Despons L."/>
            <person name="Fairhead C."/>
            <person name="Giersberg M."/>
            <person name="Gierski P."/>
            <person name="Hahnel U."/>
            <person name="Hartmann A."/>
            <person name="Jankowska D."/>
            <person name="Jubin C."/>
            <person name="Jung P."/>
            <person name="Lafontaine I."/>
            <person name="Leh-Louis V."/>
            <person name="Lemaire M."/>
            <person name="Marcet-Houben M."/>
            <person name="Mascher M."/>
            <person name="Morel G."/>
            <person name="Richard G.-F."/>
            <person name="Riechen J."/>
            <person name="Sacerdot C."/>
            <person name="Sarkar A."/>
            <person name="Savel G."/>
            <person name="Schacherer J."/>
            <person name="Sherman D."/>
            <person name="Straub M.-L."/>
            <person name="Stein N."/>
            <person name="Thierry A."/>
            <person name="Trautwein-Schult A."/>
            <person name="Westhof E."/>
            <person name="Worch S."/>
            <person name="Dujon B."/>
            <person name="Souciet J.-L."/>
            <person name="Wincker P."/>
            <person name="Scholz U."/>
            <person name="Neuveglise N."/>
        </authorList>
    </citation>
    <scope>NUCLEOTIDE SEQUENCE</scope>
    <source>
        <strain evidence="2">LS3</strain>
    </source>
</reference>
<dbReference type="SUPFAM" id="SSF53613">
    <property type="entry name" value="Ribokinase-like"/>
    <property type="match status" value="1"/>
</dbReference>
<evidence type="ECO:0000259" key="1">
    <source>
        <dbReference type="Pfam" id="PF00294"/>
    </source>
</evidence>
<dbReference type="InterPro" id="IPR011611">
    <property type="entry name" value="PfkB_dom"/>
</dbReference>
<evidence type="ECO:0000313" key="2">
    <source>
        <dbReference type="EMBL" id="CDP33816.1"/>
    </source>
</evidence>
<protein>
    <submittedName>
        <fullName evidence="2">ARAD1A18172p</fullName>
    </submittedName>
</protein>
<gene>
    <name evidence="2" type="ORF">GNLVRS02_ARAD1A18172g</name>
</gene>
<dbReference type="AlphaFoldDB" id="A0A060T3R4"/>
<proteinExistence type="predicted"/>
<dbReference type="EMBL" id="HG937691">
    <property type="protein sequence ID" value="CDP33816.1"/>
    <property type="molecule type" value="Genomic_DNA"/>
</dbReference>